<proteinExistence type="predicted"/>
<gene>
    <name evidence="4" type="primary">dnaK</name>
    <name evidence="4" type="ORF">CO172_01030</name>
</gene>
<feature type="region of interest" description="Disordered" evidence="3">
    <location>
        <begin position="126"/>
        <end position="170"/>
    </location>
</feature>
<feature type="compositionally biased region" description="Low complexity" evidence="3">
    <location>
        <begin position="131"/>
        <end position="145"/>
    </location>
</feature>
<feature type="non-terminal residue" evidence="4">
    <location>
        <position position="1"/>
    </location>
</feature>
<dbReference type="FunFam" id="1.20.1270.10:FF:000001">
    <property type="entry name" value="Molecular chaperone DnaK"/>
    <property type="match status" value="1"/>
</dbReference>
<dbReference type="SUPFAM" id="SSF100920">
    <property type="entry name" value="Heat shock protein 70kD (HSP70), peptide-binding domain"/>
    <property type="match status" value="1"/>
</dbReference>
<evidence type="ECO:0000256" key="1">
    <source>
        <dbReference type="ARBA" id="ARBA00022741"/>
    </source>
</evidence>
<dbReference type="Gene3D" id="1.20.1270.10">
    <property type="match status" value="1"/>
</dbReference>
<dbReference type="InterPro" id="IPR029047">
    <property type="entry name" value="HSP70_peptide-bd_sf"/>
</dbReference>
<dbReference type="AlphaFoldDB" id="A0A2M7XI14"/>
<feature type="compositionally biased region" description="Basic and acidic residues" evidence="3">
    <location>
        <begin position="146"/>
        <end position="170"/>
    </location>
</feature>
<dbReference type="GO" id="GO:0140662">
    <property type="term" value="F:ATP-dependent protein folding chaperone"/>
    <property type="evidence" value="ECO:0007669"/>
    <property type="project" value="InterPro"/>
</dbReference>
<organism evidence="4 5">
    <name type="scientific">Candidatus Uhrbacteria bacterium CG_4_9_14_3_um_filter_36_7</name>
    <dbReference type="NCBI Taxonomy" id="1975033"/>
    <lineage>
        <taxon>Bacteria</taxon>
        <taxon>Candidatus Uhriibacteriota</taxon>
    </lineage>
</organism>
<dbReference type="Gene3D" id="2.60.34.10">
    <property type="entry name" value="Substrate Binding Domain Of DNAk, Chain A, domain 1"/>
    <property type="match status" value="1"/>
</dbReference>
<sequence length="170" mass="18726">DIDANGILNVSATDKATGKSQQITITASTGLSKEEIEKMKKDAELHASEDQKKKERIEHQNIADTMIYTSEKMLKEAGDKITAEERKEVEEKIENLKKVKDSDDHEAIKKAADELSIIAQKVGAKMYQGQADASTQANSDTSSSSDSDKTSSSDSKKEEPIDAEFKEKED</sequence>
<dbReference type="InterPro" id="IPR029048">
    <property type="entry name" value="HSP70_C_sf"/>
</dbReference>
<evidence type="ECO:0000313" key="5">
    <source>
        <dbReference type="Proteomes" id="UP000229749"/>
    </source>
</evidence>
<evidence type="ECO:0000256" key="3">
    <source>
        <dbReference type="SAM" id="MobiDB-lite"/>
    </source>
</evidence>
<keyword evidence="1" id="KW-0547">Nucleotide-binding</keyword>
<dbReference type="PANTHER" id="PTHR19375">
    <property type="entry name" value="HEAT SHOCK PROTEIN 70KDA"/>
    <property type="match status" value="1"/>
</dbReference>
<name>A0A2M7XI14_9BACT</name>
<dbReference type="SUPFAM" id="SSF100934">
    <property type="entry name" value="Heat shock protein 70kD (HSP70), C-terminal subdomain"/>
    <property type="match status" value="1"/>
</dbReference>
<dbReference type="GO" id="GO:0005524">
    <property type="term" value="F:ATP binding"/>
    <property type="evidence" value="ECO:0007669"/>
    <property type="project" value="UniProtKB-KW"/>
</dbReference>
<dbReference type="Proteomes" id="UP000229749">
    <property type="component" value="Unassembled WGS sequence"/>
</dbReference>
<dbReference type="EMBL" id="PFWS01000016">
    <property type="protein sequence ID" value="PJA47499.1"/>
    <property type="molecule type" value="Genomic_DNA"/>
</dbReference>
<evidence type="ECO:0000313" key="4">
    <source>
        <dbReference type="EMBL" id="PJA47499.1"/>
    </source>
</evidence>
<dbReference type="InterPro" id="IPR013126">
    <property type="entry name" value="Hsp_70_fam"/>
</dbReference>
<accession>A0A2M7XI14</accession>
<keyword evidence="2" id="KW-0067">ATP-binding</keyword>
<evidence type="ECO:0000256" key="2">
    <source>
        <dbReference type="ARBA" id="ARBA00022840"/>
    </source>
</evidence>
<comment type="caution">
    <text evidence="4">The sequence shown here is derived from an EMBL/GenBank/DDBJ whole genome shotgun (WGS) entry which is preliminary data.</text>
</comment>
<protein>
    <submittedName>
        <fullName evidence="4">Molecular chaperone DnaK</fullName>
    </submittedName>
</protein>
<reference evidence="5" key="1">
    <citation type="submission" date="2017-09" db="EMBL/GenBank/DDBJ databases">
        <title>Depth-based differentiation of microbial function through sediment-hosted aquifers and enrichment of novel symbionts in the deep terrestrial subsurface.</title>
        <authorList>
            <person name="Probst A.J."/>
            <person name="Ladd B."/>
            <person name="Jarett J.K."/>
            <person name="Geller-Mcgrath D.E."/>
            <person name="Sieber C.M.K."/>
            <person name="Emerson J.B."/>
            <person name="Anantharaman K."/>
            <person name="Thomas B.C."/>
            <person name="Malmstrom R."/>
            <person name="Stieglmeier M."/>
            <person name="Klingl A."/>
            <person name="Woyke T."/>
            <person name="Ryan C.M."/>
            <person name="Banfield J.F."/>
        </authorList>
    </citation>
    <scope>NUCLEOTIDE SEQUENCE [LARGE SCALE GENOMIC DNA]</scope>
</reference>
<dbReference type="Pfam" id="PF00012">
    <property type="entry name" value="HSP70"/>
    <property type="match status" value="1"/>
</dbReference>